<dbReference type="InterPro" id="IPR036938">
    <property type="entry name" value="PAP2/HPO_sf"/>
</dbReference>
<dbReference type="RefSeq" id="WP_244057074.1">
    <property type="nucleotide sequence ID" value="NZ_BQXH01000035.1"/>
</dbReference>
<keyword evidence="1" id="KW-1133">Transmembrane helix</keyword>
<dbReference type="InterPro" id="IPR000326">
    <property type="entry name" value="PAP2/HPO"/>
</dbReference>
<dbReference type="Pfam" id="PF01569">
    <property type="entry name" value="PAP2"/>
    <property type="match status" value="1"/>
</dbReference>
<keyword evidence="4" id="KW-1185">Reference proteome</keyword>
<accession>A0ABQ5JNT3</accession>
<dbReference type="Proteomes" id="UP001055149">
    <property type="component" value="Unassembled WGS sequence"/>
</dbReference>
<dbReference type="EMBL" id="BQXH01000035">
    <property type="protein sequence ID" value="GKS82435.1"/>
    <property type="molecule type" value="Genomic_DNA"/>
</dbReference>
<feature type="transmembrane region" description="Helical" evidence="1">
    <location>
        <begin position="126"/>
        <end position="146"/>
    </location>
</feature>
<feature type="domain" description="Phosphatidic acid phosphatase type 2/haloperoxidase" evidence="2">
    <location>
        <begin position="87"/>
        <end position="200"/>
    </location>
</feature>
<evidence type="ECO:0000256" key="1">
    <source>
        <dbReference type="SAM" id="Phobius"/>
    </source>
</evidence>
<organism evidence="3 4">
    <name type="scientific">Ligilactobacillus pabuli</name>
    <dbReference type="NCBI Taxonomy" id="2886039"/>
    <lineage>
        <taxon>Bacteria</taxon>
        <taxon>Bacillati</taxon>
        <taxon>Bacillota</taxon>
        <taxon>Bacilli</taxon>
        <taxon>Lactobacillales</taxon>
        <taxon>Lactobacillaceae</taxon>
        <taxon>Ligilactobacillus</taxon>
    </lineage>
</organism>
<proteinExistence type="predicted"/>
<reference evidence="3" key="1">
    <citation type="journal article" date="2022" name="Int. J. Syst. Evol. Microbiol.">
        <title>A novel species of lactic acid bacteria, Ligilactobacillus pabuli sp. nov., isolated from alfalfa silage.</title>
        <authorList>
            <person name="Tohno M."/>
            <person name="Tanizawa Y."/>
            <person name="Sawada H."/>
            <person name="Sakamoto M."/>
            <person name="Ohkuma M."/>
            <person name="Kobayashi H."/>
        </authorList>
    </citation>
    <scope>NUCLEOTIDE SEQUENCE</scope>
    <source>
        <strain evidence="3">AF129</strain>
    </source>
</reference>
<dbReference type="Gene3D" id="1.20.144.10">
    <property type="entry name" value="Phosphatidic acid phosphatase type 2/haloperoxidase"/>
    <property type="match status" value="1"/>
</dbReference>
<comment type="caution">
    <text evidence="3">The sequence shown here is derived from an EMBL/GenBank/DDBJ whole genome shotgun (WGS) entry which is preliminary data.</text>
</comment>
<protein>
    <submittedName>
        <fullName evidence="3">Phosphatidylglycerophosphatase B</fullName>
    </submittedName>
</protein>
<dbReference type="PANTHER" id="PTHR14969">
    <property type="entry name" value="SPHINGOSINE-1-PHOSPHATE PHOSPHOHYDROLASE"/>
    <property type="match status" value="1"/>
</dbReference>
<dbReference type="PANTHER" id="PTHR14969:SF13">
    <property type="entry name" value="AT30094P"/>
    <property type="match status" value="1"/>
</dbReference>
<evidence type="ECO:0000313" key="3">
    <source>
        <dbReference type="EMBL" id="GKS82435.1"/>
    </source>
</evidence>
<evidence type="ECO:0000313" key="4">
    <source>
        <dbReference type="Proteomes" id="UP001055149"/>
    </source>
</evidence>
<sequence>MTKSRLYSKFALGTGALLLFLLLAFLVSHHTTLITTIDQGAINLLHPLVTPTLTAVIAFISNLASPAMMTVYSLIIAVFLGRYHEWHTGLNFLLTFSALTLLNHVVKELIERPRPLHRLVSIGGFSFPSGHTFSTLILVFTGLALLKKFQVSPQKLHIVLVVGWLVIILIAFTRVYLHAHFVSDTVGSLLLATASWQLLTASFAVTGHQLI</sequence>
<evidence type="ECO:0000259" key="2">
    <source>
        <dbReference type="SMART" id="SM00014"/>
    </source>
</evidence>
<feature type="transmembrane region" description="Helical" evidence="1">
    <location>
        <begin position="52"/>
        <end position="81"/>
    </location>
</feature>
<dbReference type="CDD" id="cd03392">
    <property type="entry name" value="PAP2_like_2"/>
    <property type="match status" value="1"/>
</dbReference>
<keyword evidence="1" id="KW-0812">Transmembrane</keyword>
<dbReference type="SUPFAM" id="SSF48317">
    <property type="entry name" value="Acid phosphatase/Vanadium-dependent haloperoxidase"/>
    <property type="match status" value="1"/>
</dbReference>
<dbReference type="SMART" id="SM00014">
    <property type="entry name" value="acidPPc"/>
    <property type="match status" value="1"/>
</dbReference>
<feature type="transmembrane region" description="Helical" evidence="1">
    <location>
        <begin position="88"/>
        <end position="106"/>
    </location>
</feature>
<name>A0ABQ5JNT3_9LACO</name>
<feature type="transmembrane region" description="Helical" evidence="1">
    <location>
        <begin position="158"/>
        <end position="177"/>
    </location>
</feature>
<keyword evidence="1" id="KW-0472">Membrane</keyword>
<feature type="transmembrane region" description="Helical" evidence="1">
    <location>
        <begin position="189"/>
        <end position="207"/>
    </location>
</feature>
<gene>
    <name evidence="3" type="primary">pgpB</name>
    <name evidence="3" type="ORF">LPAF129_21210</name>
</gene>